<evidence type="ECO:0000313" key="3">
    <source>
        <dbReference type="Proteomes" id="UP000824120"/>
    </source>
</evidence>
<dbReference type="EMBL" id="JACXVP010000001">
    <property type="protein sequence ID" value="KAG5631984.1"/>
    <property type="molecule type" value="Genomic_DNA"/>
</dbReference>
<evidence type="ECO:0000256" key="1">
    <source>
        <dbReference type="SAM" id="Phobius"/>
    </source>
</evidence>
<keyword evidence="1" id="KW-1133">Transmembrane helix</keyword>
<name>A0A9J6B5R2_SOLCO</name>
<dbReference type="Proteomes" id="UP000824120">
    <property type="component" value="Chromosome 1"/>
</dbReference>
<sequence length="152" mass="17403">MLQRTIRRHIGIANQLGDLPFDVVYRRLAPSFSSCSGSLGDMGSAHWNKRRSKALLRLAKWTRRSSSLHFIILFSLFVPFCDCYTRIMNAHNKIQFSYARIKCALKDSSCDSPISKNFMLTILVSNASSSSTIVFKCPHRKDDCIFTQWFTV</sequence>
<accession>A0A9J6B5R2</accession>
<keyword evidence="1" id="KW-0812">Transmembrane</keyword>
<protein>
    <submittedName>
        <fullName evidence="2">Uncharacterized protein</fullName>
    </submittedName>
</protein>
<evidence type="ECO:0000313" key="2">
    <source>
        <dbReference type="EMBL" id="KAG5631984.1"/>
    </source>
</evidence>
<reference evidence="2 3" key="1">
    <citation type="submission" date="2020-09" db="EMBL/GenBank/DDBJ databases">
        <title>De no assembly of potato wild relative species, Solanum commersonii.</title>
        <authorList>
            <person name="Cho K."/>
        </authorList>
    </citation>
    <scope>NUCLEOTIDE SEQUENCE [LARGE SCALE GENOMIC DNA]</scope>
    <source>
        <strain evidence="2">LZ3.2</strain>
        <tissue evidence="2">Leaf</tissue>
    </source>
</reference>
<keyword evidence="1" id="KW-0472">Membrane</keyword>
<dbReference type="AlphaFoldDB" id="A0A9J6B5R2"/>
<keyword evidence="3" id="KW-1185">Reference proteome</keyword>
<feature type="transmembrane region" description="Helical" evidence="1">
    <location>
        <begin position="67"/>
        <end position="87"/>
    </location>
</feature>
<gene>
    <name evidence="2" type="ORF">H5410_003701</name>
</gene>
<proteinExistence type="predicted"/>
<organism evidence="2 3">
    <name type="scientific">Solanum commersonii</name>
    <name type="common">Commerson's wild potato</name>
    <name type="synonym">Commerson's nightshade</name>
    <dbReference type="NCBI Taxonomy" id="4109"/>
    <lineage>
        <taxon>Eukaryota</taxon>
        <taxon>Viridiplantae</taxon>
        <taxon>Streptophyta</taxon>
        <taxon>Embryophyta</taxon>
        <taxon>Tracheophyta</taxon>
        <taxon>Spermatophyta</taxon>
        <taxon>Magnoliopsida</taxon>
        <taxon>eudicotyledons</taxon>
        <taxon>Gunneridae</taxon>
        <taxon>Pentapetalae</taxon>
        <taxon>asterids</taxon>
        <taxon>lamiids</taxon>
        <taxon>Solanales</taxon>
        <taxon>Solanaceae</taxon>
        <taxon>Solanoideae</taxon>
        <taxon>Solaneae</taxon>
        <taxon>Solanum</taxon>
    </lineage>
</organism>
<comment type="caution">
    <text evidence="2">The sequence shown here is derived from an EMBL/GenBank/DDBJ whole genome shotgun (WGS) entry which is preliminary data.</text>
</comment>